<dbReference type="Gene3D" id="3.90.25.10">
    <property type="entry name" value="UDP-galactose 4-epimerase, domain 1"/>
    <property type="match status" value="1"/>
</dbReference>
<dbReference type="EMBL" id="JAVREH010000003">
    <property type="protein sequence ID" value="MDT0260342.1"/>
    <property type="molecule type" value="Genomic_DNA"/>
</dbReference>
<gene>
    <name evidence="6" type="ORF">RM423_02925</name>
</gene>
<dbReference type="Gene3D" id="3.40.50.720">
    <property type="entry name" value="NAD(P)-binding Rossmann-like Domain"/>
    <property type="match status" value="1"/>
</dbReference>
<accession>A0ABU2J5R8</accession>
<evidence type="ECO:0000313" key="6">
    <source>
        <dbReference type="EMBL" id="MDT0260342.1"/>
    </source>
</evidence>
<dbReference type="CDD" id="cd05260">
    <property type="entry name" value="GDP_MD_SDR_e"/>
    <property type="match status" value="1"/>
</dbReference>
<evidence type="ECO:0000256" key="3">
    <source>
        <dbReference type="ARBA" id="ARBA00011989"/>
    </source>
</evidence>
<dbReference type="InterPro" id="IPR016040">
    <property type="entry name" value="NAD(P)-bd_dom"/>
</dbReference>
<dbReference type="InterPro" id="IPR006368">
    <property type="entry name" value="GDP_Man_deHydtase"/>
</dbReference>
<dbReference type="InterPro" id="IPR036291">
    <property type="entry name" value="NAD(P)-bd_dom_sf"/>
</dbReference>
<evidence type="ECO:0000259" key="5">
    <source>
        <dbReference type="Pfam" id="PF16363"/>
    </source>
</evidence>
<sequence>MATALVTGVTGQDGGYLAERLVAEGWDVHGLVQARDAQAGALSSRCPEVTLHEGNLADTGFTQSLIAELEPDEVYNLGGISSVAFSWQHPTLTAEVTGVGAVGILEACWLLQNATGRPVRVLQASSAEIFGHPAEVPQTELTPVRPSTPYGAAKAYAHQMTGIYRERGLAASTVVLYNHESPRRPEAFVTRKITVAAARISAGLQDQLVLGSLDVRRDWGWAPDYVDAMVRAVRHTDPDSPERYAAGNYVIATGESHTVGEFVAAAFERAGVADWQHRVALDPAFARPGDAPEQRGDATRARATLGWAPTKGFHEIVAAMVEADLAAL</sequence>
<evidence type="ECO:0000256" key="2">
    <source>
        <dbReference type="ARBA" id="ARBA00009263"/>
    </source>
</evidence>
<evidence type="ECO:0000256" key="1">
    <source>
        <dbReference type="ARBA" id="ARBA00001937"/>
    </source>
</evidence>
<evidence type="ECO:0000313" key="7">
    <source>
        <dbReference type="Proteomes" id="UP001183176"/>
    </source>
</evidence>
<organism evidence="6 7">
    <name type="scientific">Jatrophihabitans lederbergiae</name>
    <dbReference type="NCBI Taxonomy" id="3075547"/>
    <lineage>
        <taxon>Bacteria</taxon>
        <taxon>Bacillati</taxon>
        <taxon>Actinomycetota</taxon>
        <taxon>Actinomycetes</taxon>
        <taxon>Jatrophihabitantales</taxon>
        <taxon>Jatrophihabitantaceae</taxon>
        <taxon>Jatrophihabitans</taxon>
    </lineage>
</organism>
<dbReference type="SUPFAM" id="SSF51735">
    <property type="entry name" value="NAD(P)-binding Rossmann-fold domains"/>
    <property type="match status" value="1"/>
</dbReference>
<name>A0ABU2J5R8_9ACTN</name>
<reference evidence="7" key="1">
    <citation type="submission" date="2023-07" db="EMBL/GenBank/DDBJ databases">
        <title>30 novel species of actinomycetes from the DSMZ collection.</title>
        <authorList>
            <person name="Nouioui I."/>
        </authorList>
    </citation>
    <scope>NUCLEOTIDE SEQUENCE [LARGE SCALE GENOMIC DNA]</scope>
    <source>
        <strain evidence="7">DSM 44399</strain>
    </source>
</reference>
<dbReference type="Pfam" id="PF16363">
    <property type="entry name" value="GDP_Man_Dehyd"/>
    <property type="match status" value="1"/>
</dbReference>
<feature type="domain" description="NAD(P)-binding" evidence="5">
    <location>
        <begin position="5"/>
        <end position="320"/>
    </location>
</feature>
<comment type="cofactor">
    <cofactor evidence="1">
        <name>NADP(+)</name>
        <dbReference type="ChEBI" id="CHEBI:58349"/>
    </cofactor>
</comment>
<dbReference type="Proteomes" id="UP001183176">
    <property type="component" value="Unassembled WGS sequence"/>
</dbReference>
<keyword evidence="7" id="KW-1185">Reference proteome</keyword>
<comment type="similarity">
    <text evidence="2">Belongs to the NAD(P)-dependent epimerase/dehydratase family. GDP-mannose 4,6-dehydratase subfamily.</text>
</comment>
<keyword evidence="4" id="KW-0456">Lyase</keyword>
<evidence type="ECO:0000256" key="4">
    <source>
        <dbReference type="ARBA" id="ARBA00023239"/>
    </source>
</evidence>
<dbReference type="PANTHER" id="PTHR43715">
    <property type="entry name" value="GDP-MANNOSE 4,6-DEHYDRATASE"/>
    <property type="match status" value="1"/>
</dbReference>
<dbReference type="PANTHER" id="PTHR43715:SF1">
    <property type="entry name" value="GDP-MANNOSE 4,6 DEHYDRATASE"/>
    <property type="match status" value="1"/>
</dbReference>
<comment type="caution">
    <text evidence="6">The sequence shown here is derived from an EMBL/GenBank/DDBJ whole genome shotgun (WGS) entry which is preliminary data.</text>
</comment>
<dbReference type="EC" id="4.2.1.47" evidence="3"/>
<dbReference type="RefSeq" id="WP_311421500.1">
    <property type="nucleotide sequence ID" value="NZ_JAVREH010000003.1"/>
</dbReference>
<proteinExistence type="inferred from homology"/>
<protein>
    <recommendedName>
        <fullName evidence="3">GDP-mannose 4,6-dehydratase</fullName>
        <ecNumber evidence="3">4.2.1.47</ecNumber>
    </recommendedName>
</protein>